<reference evidence="2 3" key="1">
    <citation type="submission" date="2022-05" db="EMBL/GenBank/DDBJ databases">
        <title>Novel Pseudomonas spp. Isolated from a Rainbow Trout Aquaculture Facility.</title>
        <authorList>
            <person name="Testerman T."/>
            <person name="Graf J."/>
        </authorList>
    </citation>
    <scope>NUCLEOTIDE SEQUENCE [LARGE SCALE GENOMIC DNA]</scope>
    <source>
        <strain evidence="2 3">ID1042</strain>
    </source>
</reference>
<organism evidence="2 3">
    <name type="scientific">Pseudomonas shahriarae</name>
    <dbReference type="NCBI Taxonomy" id="2745512"/>
    <lineage>
        <taxon>Bacteria</taxon>
        <taxon>Pseudomonadati</taxon>
        <taxon>Pseudomonadota</taxon>
        <taxon>Gammaproteobacteria</taxon>
        <taxon>Pseudomonadales</taxon>
        <taxon>Pseudomonadaceae</taxon>
        <taxon>Pseudomonas</taxon>
    </lineage>
</organism>
<evidence type="ECO:0000313" key="2">
    <source>
        <dbReference type="EMBL" id="MDD1011293.1"/>
    </source>
</evidence>
<keyword evidence="1" id="KW-1133">Transmembrane helix</keyword>
<dbReference type="RefSeq" id="WP_273878291.1">
    <property type="nucleotide sequence ID" value="NZ_JAMDHA010000041.1"/>
</dbReference>
<feature type="transmembrane region" description="Helical" evidence="1">
    <location>
        <begin position="27"/>
        <end position="47"/>
    </location>
</feature>
<keyword evidence="1" id="KW-0472">Membrane</keyword>
<evidence type="ECO:0000313" key="3">
    <source>
        <dbReference type="Proteomes" id="UP001148185"/>
    </source>
</evidence>
<proteinExistence type="predicted"/>
<comment type="caution">
    <text evidence="2">The sequence shown here is derived from an EMBL/GenBank/DDBJ whole genome shotgun (WGS) entry which is preliminary data.</text>
</comment>
<dbReference type="Proteomes" id="UP001148185">
    <property type="component" value="Unassembled WGS sequence"/>
</dbReference>
<accession>A0A9X4C6M0</accession>
<gene>
    <name evidence="2" type="ORF">M5G27_27870</name>
</gene>
<dbReference type="EMBL" id="JAMDHA010000041">
    <property type="protein sequence ID" value="MDD1011293.1"/>
    <property type="molecule type" value="Genomic_DNA"/>
</dbReference>
<keyword evidence="3" id="KW-1185">Reference proteome</keyword>
<keyword evidence="1" id="KW-0812">Transmembrane</keyword>
<feature type="transmembrane region" description="Helical" evidence="1">
    <location>
        <begin position="53"/>
        <end position="72"/>
    </location>
</feature>
<evidence type="ECO:0000256" key="1">
    <source>
        <dbReference type="SAM" id="Phobius"/>
    </source>
</evidence>
<protein>
    <submittedName>
        <fullName evidence="2">Uncharacterized protein</fullName>
    </submittedName>
</protein>
<sequence length="78" mass="8443">MSDEDLRELKRQMVAQVKHQTRWLRRAPMLIGVVGGGLALLGLWLAAGSLITLGALCGVTGFGAQAVLWYSLHGEEKP</sequence>
<name>A0A9X4C6M0_9PSED</name>
<dbReference type="AlphaFoldDB" id="A0A9X4C6M0"/>